<evidence type="ECO:0000313" key="6">
    <source>
        <dbReference type="Proteomes" id="UP000806528"/>
    </source>
</evidence>
<proteinExistence type="predicted"/>
<gene>
    <name evidence="5" type="primary">pglZ</name>
    <name evidence="5" type="ORF">IDM40_03060</name>
</gene>
<evidence type="ECO:0000313" key="5">
    <source>
        <dbReference type="EMBL" id="MBE2997690.1"/>
    </source>
</evidence>
<dbReference type="Pfam" id="PF25863">
    <property type="entry name" value="PglZ_C"/>
    <property type="match status" value="1"/>
</dbReference>
<evidence type="ECO:0000259" key="3">
    <source>
        <dbReference type="Pfam" id="PF25862"/>
    </source>
</evidence>
<dbReference type="Proteomes" id="UP000806528">
    <property type="component" value="Unassembled WGS sequence"/>
</dbReference>
<dbReference type="Pfam" id="PF25862">
    <property type="entry name" value="PglZ_1st"/>
    <property type="match status" value="1"/>
</dbReference>
<evidence type="ECO:0000259" key="2">
    <source>
        <dbReference type="Pfam" id="PF25861"/>
    </source>
</evidence>
<name>A0ABR9P1K0_9ACTN</name>
<feature type="domain" description="Alkaline phosphatase-like protein PglZ C-terminal" evidence="4">
    <location>
        <begin position="882"/>
        <end position="985"/>
    </location>
</feature>
<evidence type="ECO:0000259" key="4">
    <source>
        <dbReference type="Pfam" id="PF25863"/>
    </source>
</evidence>
<feature type="domain" description="Alkaline phosphatase-like protein PglZ N-terminal" evidence="3">
    <location>
        <begin position="25"/>
        <end position="122"/>
    </location>
</feature>
<evidence type="ECO:0000256" key="1">
    <source>
        <dbReference type="SAM" id="MobiDB-lite"/>
    </source>
</evidence>
<feature type="domain" description="Alkaline phosphatase-like protein PglZ second" evidence="2">
    <location>
        <begin position="191"/>
        <end position="344"/>
    </location>
</feature>
<dbReference type="Pfam" id="PF25861">
    <property type="entry name" value="PglZ_2nd"/>
    <property type="match status" value="1"/>
</dbReference>
<dbReference type="RefSeq" id="WP_193120338.1">
    <property type="nucleotide sequence ID" value="NZ_JADBGI010000002.1"/>
</dbReference>
<organism evidence="5 6">
    <name type="scientific">Nocardiopsis coralli</name>
    <dbReference type="NCBI Taxonomy" id="2772213"/>
    <lineage>
        <taxon>Bacteria</taxon>
        <taxon>Bacillati</taxon>
        <taxon>Actinomycetota</taxon>
        <taxon>Actinomycetes</taxon>
        <taxon>Streptosporangiales</taxon>
        <taxon>Nocardiopsidaceae</taxon>
        <taxon>Nocardiopsis</taxon>
    </lineage>
</organism>
<dbReference type="InterPro" id="IPR058880">
    <property type="entry name" value="PglZ_N"/>
</dbReference>
<dbReference type="InterPro" id="IPR058881">
    <property type="entry name" value="PglZ_2nd"/>
</dbReference>
<keyword evidence="6" id="KW-1185">Reference proteome</keyword>
<comment type="caution">
    <text evidence="5">The sequence shown here is derived from an EMBL/GenBank/DDBJ whole genome shotgun (WGS) entry which is preliminary data.</text>
</comment>
<dbReference type="InterPro" id="IPR058882">
    <property type="entry name" value="PglZ_C"/>
</dbReference>
<sequence length="990" mass="107567">MNAVLGRVGEEAVRGALDRALDAEQRRIDKGHARSQARAVALSADPHWEGPDRLTLDSEALGEPVTVRVAGADSVLGVVHALAEFGQEQSADHLVVLTPLDPSEFGEALLARFLGDEVMRLDDWELLRTELKVTRIDPRLNAGRWRWLADTLRSIRAATPLRVGTGVLKLEQALSIAVSVRFGGQPEERVDSAALLEWTRRPDAVAAFTHLHERERQELCWALEEELGSVPRVVFKLLERGHALDAVPVGLALAELSAAARKGREGDDRSVVRSAQHALIRAQERYFGANRPAEQDLSEFGRACRASLIRLLEGSEEDQADTTIRRAEELLFQLGAEPVAEASSLLDSGLRSRTAELGKQITLALGEPGPADAPSFPLPQDLREVETAWQRMCRHRRYGGRTPQGHRSAAQNAVRLLRRLARSQDERPLGPDTRASVRGWIQSHVDETGWVDRAASAIWHERSDVPAFAQALAELYERVRAWRAQFDAAFAGALEHWDGAHNDDGAPLLIENVLEQFARPLAREQAPLIIVLDGMSVEVALQIAEHINAEGRLTEIAHFPDRKKEQGQANEPRRAGVLATVPSITTCSRASLLTGTLTSGKQDRERSGFAALWAGNGFGGRNAVLYHQRDLDSGAGVHLPTHVRESIDDTTTVVGVVLNTVDDALSRGREADEAEWKPAQIGKLSPLLDAAARTGRPVLLTSDHGHVWDRGFSTKTRTGEAARYRTGRPEGGEVLVTGGRVLHGDGTLVVPYREDIRYTDRKEGYHGGFSAAEMVVPVLAFAPVLDSGTATHGGTGIVPKGWKHLTAAQVEPAWWSQALESTDPPEKDGAVGGAPATGATADTTSERVPKRSKKKRSEREQTLPMFDAVPEPAEPLENERVHTLGTKVTASAVFASSLKRVGQRGPRAEQIIAIIDALAAAGGTRPRLPVAAVSWAGNGPSSHPRAVRFLKMVGKALNVEAYPVLTLTDGDRSVELDISLLQQQFLSEGS</sequence>
<dbReference type="Pfam" id="PF08665">
    <property type="entry name" value="PglZ"/>
    <property type="match status" value="1"/>
</dbReference>
<protein>
    <submittedName>
        <fullName evidence="5">BREX-2 system phosphatase PglZ</fullName>
    </submittedName>
</protein>
<dbReference type="EMBL" id="JADBGI010000002">
    <property type="protein sequence ID" value="MBE2997690.1"/>
    <property type="molecule type" value="Genomic_DNA"/>
</dbReference>
<feature type="compositionally biased region" description="Low complexity" evidence="1">
    <location>
        <begin position="833"/>
        <end position="843"/>
    </location>
</feature>
<reference evidence="5 6" key="1">
    <citation type="submission" date="2020-09" db="EMBL/GenBank/DDBJ databases">
        <title>Diversity and distribution of actinomycetes associated with coral in the coast of Hainan.</title>
        <authorList>
            <person name="Li F."/>
        </authorList>
    </citation>
    <scope>NUCLEOTIDE SEQUENCE [LARGE SCALE GENOMIC DNA]</scope>
    <source>
        <strain evidence="5 6">HNM0947</strain>
    </source>
</reference>
<dbReference type="NCBIfam" id="NF033446">
    <property type="entry name" value="BREX_PglZ_2"/>
    <property type="match status" value="1"/>
</dbReference>
<feature type="region of interest" description="Disordered" evidence="1">
    <location>
        <begin position="820"/>
        <end position="875"/>
    </location>
</feature>
<accession>A0ABR9P1K0</accession>
<dbReference type="InterPro" id="IPR047992">
    <property type="entry name" value="BREX_PglZ"/>
</dbReference>